<evidence type="ECO:0000313" key="1">
    <source>
        <dbReference type="EMBL" id="CAD8086078.1"/>
    </source>
</evidence>
<dbReference type="OrthoDB" id="301999at2759"/>
<dbReference type="Proteomes" id="UP000692954">
    <property type="component" value="Unassembled WGS sequence"/>
</dbReference>
<comment type="caution">
    <text evidence="1">The sequence shown here is derived from an EMBL/GenBank/DDBJ whole genome shotgun (WGS) entry which is preliminary data.</text>
</comment>
<name>A0A8S1N041_9CILI</name>
<keyword evidence="2" id="KW-1185">Reference proteome</keyword>
<dbReference type="AlphaFoldDB" id="A0A8S1N041"/>
<dbReference type="EMBL" id="CAJJDN010000049">
    <property type="protein sequence ID" value="CAD8086078.1"/>
    <property type="molecule type" value="Genomic_DNA"/>
</dbReference>
<accession>A0A8S1N041</accession>
<reference evidence="1" key="1">
    <citation type="submission" date="2021-01" db="EMBL/GenBank/DDBJ databases">
        <authorList>
            <consortium name="Genoscope - CEA"/>
            <person name="William W."/>
        </authorList>
    </citation>
    <scope>NUCLEOTIDE SEQUENCE</scope>
</reference>
<gene>
    <name evidence="1" type="ORF">PSON_ATCC_30995.1.T0490175</name>
</gene>
<proteinExistence type="predicted"/>
<evidence type="ECO:0000313" key="2">
    <source>
        <dbReference type="Proteomes" id="UP000692954"/>
    </source>
</evidence>
<protein>
    <submittedName>
        <fullName evidence="1">Uncharacterized protein</fullName>
    </submittedName>
</protein>
<sequence length="481" mass="57109">MKKFYFFSKLFVQIGQSRLLQNPIKSRIEAKKVPLYYNKPLPINEIENLLKSLHYLVPNEVIQIMKKSVKFKQKFGKEEFTQYFKKQSIDSIQKADLILLCYKLNLEDDLWMKCLTMKVDELTPYYQSETMWALKNKTFEKSEIQEKSLKLQEEIISSIPQNLNQFDLYSLSLMLQSLKNFHKVNWDHLAQAFLRLINNNDHFSLCYGLYALAKHRQKLSINLNEQNLIHIIQDKLKDFQQNDLLLVLWALQKLNLGTEDFWNYAYTILQTQKLQSLQSIAIQSQILSQLFKVEEPSWNRIENQAINLIKSDEKSLVTLFQTFSINNKGSQQFWDKICSQILQDIQNFQLESLIKLASHSDKPEFSKKIPLDWSKLTISQRCLIFNKFARIGLEMEDKYQYILEDINKVFGKDLVLLLYTIYKYCPQLKKESILNQLQISIDHLNPIDIEQLLELKEIPQEIIIVLQKEFRNRINQKQKLD</sequence>
<organism evidence="1 2">
    <name type="scientific">Paramecium sonneborni</name>
    <dbReference type="NCBI Taxonomy" id="65129"/>
    <lineage>
        <taxon>Eukaryota</taxon>
        <taxon>Sar</taxon>
        <taxon>Alveolata</taxon>
        <taxon>Ciliophora</taxon>
        <taxon>Intramacronucleata</taxon>
        <taxon>Oligohymenophorea</taxon>
        <taxon>Peniculida</taxon>
        <taxon>Parameciidae</taxon>
        <taxon>Paramecium</taxon>
    </lineage>
</organism>